<gene>
    <name evidence="9" type="ORF">FNV43_RR18419</name>
</gene>
<dbReference type="SMART" id="SM00288">
    <property type="entry name" value="VHS"/>
    <property type="match status" value="1"/>
</dbReference>
<dbReference type="EMBL" id="VOIH02000008">
    <property type="protein sequence ID" value="KAF3440141.1"/>
    <property type="molecule type" value="Genomic_DNA"/>
</dbReference>
<evidence type="ECO:0000256" key="6">
    <source>
        <dbReference type="SAM" id="MobiDB-lite"/>
    </source>
</evidence>
<dbReference type="SUPFAM" id="SSF48464">
    <property type="entry name" value="ENTH/VHS domain"/>
    <property type="match status" value="1"/>
</dbReference>
<evidence type="ECO:0000256" key="5">
    <source>
        <dbReference type="ARBA" id="ARBA00023136"/>
    </source>
</evidence>
<evidence type="ECO:0000256" key="1">
    <source>
        <dbReference type="ARBA" id="ARBA00004170"/>
    </source>
</evidence>
<comment type="subcellular location">
    <subcellularLocation>
        <location evidence="1">Membrane</location>
        <topology evidence="1">Peripheral membrane protein</topology>
    </subcellularLocation>
</comment>
<evidence type="ECO:0008006" key="11">
    <source>
        <dbReference type="Google" id="ProtNLM"/>
    </source>
</evidence>
<dbReference type="SUPFAM" id="SSF89009">
    <property type="entry name" value="GAT-like domain"/>
    <property type="match status" value="1"/>
</dbReference>
<dbReference type="GO" id="GO:0043328">
    <property type="term" value="P:protein transport to vacuole involved in ubiquitin-dependent protein catabolic process via the multivesicular body sorting pathway"/>
    <property type="evidence" value="ECO:0007669"/>
    <property type="project" value="InterPro"/>
</dbReference>
<dbReference type="InterPro" id="IPR002014">
    <property type="entry name" value="VHS_dom"/>
</dbReference>
<dbReference type="InterPro" id="IPR044836">
    <property type="entry name" value="TOL_plant"/>
</dbReference>
<evidence type="ECO:0000259" key="8">
    <source>
        <dbReference type="PROSITE" id="PS50909"/>
    </source>
</evidence>
<dbReference type="GO" id="GO:0035091">
    <property type="term" value="F:phosphatidylinositol binding"/>
    <property type="evidence" value="ECO:0007669"/>
    <property type="project" value="InterPro"/>
</dbReference>
<dbReference type="GO" id="GO:0016020">
    <property type="term" value="C:membrane"/>
    <property type="evidence" value="ECO:0007669"/>
    <property type="project" value="UniProtKB-SubCell"/>
</dbReference>
<dbReference type="PANTHER" id="PTHR45898">
    <property type="entry name" value="TOM1-LIKE PROTEIN"/>
    <property type="match status" value="1"/>
</dbReference>
<feature type="compositionally biased region" description="Basic and acidic residues" evidence="6">
    <location>
        <begin position="410"/>
        <end position="420"/>
    </location>
</feature>
<feature type="compositionally biased region" description="Polar residues" evidence="6">
    <location>
        <begin position="443"/>
        <end position="454"/>
    </location>
</feature>
<proteinExistence type="inferred from homology"/>
<dbReference type="Gene3D" id="1.20.58.160">
    <property type="match status" value="1"/>
</dbReference>
<dbReference type="InterPro" id="IPR014645">
    <property type="entry name" value="TOM1"/>
</dbReference>
<dbReference type="PANTHER" id="PTHR45898:SF14">
    <property type="entry name" value="TOM1-LIKE PROTEIN 4"/>
    <property type="match status" value="1"/>
</dbReference>
<feature type="compositionally biased region" description="Low complexity" evidence="6">
    <location>
        <begin position="381"/>
        <end position="399"/>
    </location>
</feature>
<dbReference type="CDD" id="cd14231">
    <property type="entry name" value="GAT_GGA-like_plant"/>
    <property type="match status" value="1"/>
</dbReference>
<dbReference type="CDD" id="cd03561">
    <property type="entry name" value="VHS"/>
    <property type="match status" value="1"/>
</dbReference>
<reference evidence="9" key="1">
    <citation type="submission" date="2020-03" db="EMBL/GenBank/DDBJ databases">
        <title>A high-quality chromosome-level genome assembly of a woody plant with both climbing and erect habits, Rhamnella rubrinervis.</title>
        <authorList>
            <person name="Lu Z."/>
            <person name="Yang Y."/>
            <person name="Zhu X."/>
            <person name="Sun Y."/>
        </authorList>
    </citation>
    <scope>NUCLEOTIDE SEQUENCE</scope>
    <source>
        <strain evidence="9">BYM</strain>
        <tissue evidence="9">Leaf</tissue>
    </source>
</reference>
<dbReference type="GO" id="GO:0005737">
    <property type="term" value="C:cytoplasm"/>
    <property type="evidence" value="ECO:0007669"/>
    <property type="project" value="UniProtKB-ARBA"/>
</dbReference>
<dbReference type="OrthoDB" id="2018246at2759"/>
<feature type="compositionally biased region" description="Gly residues" evidence="6">
    <location>
        <begin position="457"/>
        <end position="469"/>
    </location>
</feature>
<evidence type="ECO:0000259" key="7">
    <source>
        <dbReference type="PROSITE" id="PS50179"/>
    </source>
</evidence>
<keyword evidence="5" id="KW-0472">Membrane</keyword>
<feature type="region of interest" description="Disordered" evidence="6">
    <location>
        <begin position="305"/>
        <end position="342"/>
    </location>
</feature>
<keyword evidence="4" id="KW-0653">Protein transport</keyword>
<feature type="region of interest" description="Disordered" evidence="6">
    <location>
        <begin position="360"/>
        <end position="494"/>
    </location>
</feature>
<feature type="domain" description="GAT" evidence="8">
    <location>
        <begin position="178"/>
        <end position="266"/>
    </location>
</feature>
<protein>
    <recommendedName>
        <fullName evidence="11">Target of Myb protein 1</fullName>
    </recommendedName>
</protein>
<evidence type="ECO:0000313" key="10">
    <source>
        <dbReference type="Proteomes" id="UP000796880"/>
    </source>
</evidence>
<name>A0A8K0GW56_9ROSA</name>
<evidence type="ECO:0000256" key="3">
    <source>
        <dbReference type="ARBA" id="ARBA00022448"/>
    </source>
</evidence>
<dbReference type="Pfam" id="PF00790">
    <property type="entry name" value="VHS"/>
    <property type="match status" value="1"/>
</dbReference>
<dbReference type="Gene3D" id="1.25.40.90">
    <property type="match status" value="1"/>
</dbReference>
<feature type="compositionally biased region" description="Polar residues" evidence="6">
    <location>
        <begin position="475"/>
        <end position="488"/>
    </location>
</feature>
<organism evidence="9 10">
    <name type="scientific">Rhamnella rubrinervis</name>
    <dbReference type="NCBI Taxonomy" id="2594499"/>
    <lineage>
        <taxon>Eukaryota</taxon>
        <taxon>Viridiplantae</taxon>
        <taxon>Streptophyta</taxon>
        <taxon>Embryophyta</taxon>
        <taxon>Tracheophyta</taxon>
        <taxon>Spermatophyta</taxon>
        <taxon>Magnoliopsida</taxon>
        <taxon>eudicotyledons</taxon>
        <taxon>Gunneridae</taxon>
        <taxon>Pentapetalae</taxon>
        <taxon>rosids</taxon>
        <taxon>fabids</taxon>
        <taxon>Rosales</taxon>
        <taxon>Rhamnaceae</taxon>
        <taxon>rhamnoid group</taxon>
        <taxon>Rhamneae</taxon>
        <taxon>Rhamnella</taxon>
    </lineage>
</organism>
<dbReference type="InterPro" id="IPR004152">
    <property type="entry name" value="GAT_dom"/>
</dbReference>
<dbReference type="PROSITE" id="PS50179">
    <property type="entry name" value="VHS"/>
    <property type="match status" value="1"/>
</dbReference>
<dbReference type="PROSITE" id="PS50909">
    <property type="entry name" value="GAT"/>
    <property type="match status" value="1"/>
</dbReference>
<dbReference type="FunFam" id="1.25.40.90:FF:000028">
    <property type="entry name" value="TOM1-like protein 2"/>
    <property type="match status" value="1"/>
</dbReference>
<evidence type="ECO:0000256" key="2">
    <source>
        <dbReference type="ARBA" id="ARBA00007708"/>
    </source>
</evidence>
<evidence type="ECO:0000313" key="9">
    <source>
        <dbReference type="EMBL" id="KAF3440141.1"/>
    </source>
</evidence>
<keyword evidence="10" id="KW-1185">Reference proteome</keyword>
<accession>A0A8K0GW56</accession>
<sequence length="519" mass="56330">MTGNAAALAERATSDMLIGPDWAINIELCDIINMDPGQAKDALKTLKKRLGSKNPKIQLLALFALEALSKNCGENVFQHIVERDILHEMVKIVKKKPDLNVREKILILIDSWQEAFGGPRGRYPQYYAAYNELKSAGVEFPPREENSVPLFTPPQTQPIVPPVTAYTDPAIEASLQTDASGLSLSEIQNARGVADVLMEMLGALDHKNPEAVKEEVIVDLVDQCRSYQKRVMLLVNNTVDEGLLFQGLALNDDLQRVLGRHDDIAKGVLPTVGVKEKEFSGVPLVNVNHEDDELEDDFAQLSHRSSRDNLLGQGRKSANPKTESVRVSPLPPPPSSKRPVYTDAGFVDYLSGDTYKSGGYAETSEHASSAVPVHSNTNSNPSLIPTVSSSPPSSNASNSTPPPLFTGKPVYDEPAPKSKSSDQLPAAPWESQAPGYLPPPPSRYNQRQQFFDQHSVSGGGTQSSGGSGSYDGFVGQTQNLSLNSSTPPKQVKQEDALFKDLVDFAKAKSSSPSKSNRSF</sequence>
<dbReference type="Proteomes" id="UP000796880">
    <property type="component" value="Unassembled WGS sequence"/>
</dbReference>
<dbReference type="InterPro" id="IPR038425">
    <property type="entry name" value="GAT_sf"/>
</dbReference>
<keyword evidence="3" id="KW-0813">Transport</keyword>
<comment type="similarity">
    <text evidence="2">Belongs to the TOM1 family.</text>
</comment>
<feature type="domain" description="VHS" evidence="7">
    <location>
        <begin position="12"/>
        <end position="141"/>
    </location>
</feature>
<comment type="caution">
    <text evidence="9">The sequence shown here is derived from an EMBL/GenBank/DDBJ whole genome shotgun (WGS) entry which is preliminary data.</text>
</comment>
<dbReference type="PIRSF" id="PIRSF036948">
    <property type="entry name" value="TOM1"/>
    <property type="match status" value="1"/>
</dbReference>
<dbReference type="Pfam" id="PF03127">
    <property type="entry name" value="GAT"/>
    <property type="match status" value="1"/>
</dbReference>
<dbReference type="InterPro" id="IPR008942">
    <property type="entry name" value="ENTH_VHS"/>
</dbReference>
<dbReference type="GO" id="GO:0043130">
    <property type="term" value="F:ubiquitin binding"/>
    <property type="evidence" value="ECO:0007669"/>
    <property type="project" value="InterPro"/>
</dbReference>
<dbReference type="AlphaFoldDB" id="A0A8K0GW56"/>
<evidence type="ECO:0000256" key="4">
    <source>
        <dbReference type="ARBA" id="ARBA00022927"/>
    </source>
</evidence>